<dbReference type="PANTHER" id="PTHR45653">
    <property type="entry name" value="DEDICATOR OF CYTOKINESIS"/>
    <property type="match status" value="1"/>
</dbReference>
<dbReference type="InterPro" id="IPR056372">
    <property type="entry name" value="TPR_DOCK"/>
</dbReference>
<evidence type="ECO:0000313" key="7">
    <source>
        <dbReference type="Proteomes" id="UP001431209"/>
    </source>
</evidence>
<dbReference type="InterPro" id="IPR032376">
    <property type="entry name" value="DOCK_N"/>
</dbReference>
<dbReference type="Gene3D" id="2.30.30.40">
    <property type="entry name" value="SH3 Domains"/>
    <property type="match status" value="1"/>
</dbReference>
<dbReference type="Pfam" id="PF16172">
    <property type="entry name" value="DOCK_N"/>
    <property type="match status" value="1"/>
</dbReference>
<protein>
    <submittedName>
        <fullName evidence="6">Dedicator of cytokinesis protein</fullName>
    </submittedName>
</protein>
<evidence type="ECO:0000313" key="6">
    <source>
        <dbReference type="EMBL" id="KAL0478264.1"/>
    </source>
</evidence>
<evidence type="ECO:0000259" key="4">
    <source>
        <dbReference type="PROSITE" id="PS51650"/>
    </source>
</evidence>
<sequence length="1821" mass="210603">MNFTTESKVGIVIQPYKPDNKLCLELKFGDIVITKGSCNGWYRGTIYNHHKKERRGLLPMSNVFFGDTYNRAARVASNSQNGDPKKMDFDKDRIIKEQLDIPAGSWWETEMKSPLFKDAVDAFQDWSSCYDKWLAEEENQDIMERILNIQAKIVALLSNDKKKTINQDETQSILAKLIEEGCSILNVDVVVRRGGRIVDETSCTSVQLYRAYAEQQKKEDREREQLRERRRKVMNLDKKDQGNMISRILGNTPKSTPTVQGAVSTTGFYNLPEGNAQMLMEVEKCVFNLEDRAELYFSLYSSSERRYISEEFLVNLPANNESEDSQSMIKRKTIFHNICGKDFVRFIVVEELSHLMTALKNQATNPKNHPMGCQNNGIGNTLYKRPFGIGALELTPSIVSTLVNGEKYTTPENIKIYQPGDKGVKEEIFNTMLDQIVELVRSNQYTSQSAHSGPTSANSQFTKGISLSLTLFSNEYPELIEAHPELSWSSAPVSPSAASSPLPAGVGSSAPPAGCVSRTQLMGFPEVVSPADRRNDIYITIVGSQMTFSCKNIMVDAKLIINDGEKPKSCLCGPIDPNKDENNQMGASWTSSVFYHSKSPRWMETFRLNIEPKDLKKAVLVFMFSDCASRHGNRVTPFGFSYWELVSRNNFLNMGHSVDTEVGSEWEDSIVLSVYKWNKASGFDENIHAFIDNPQERTLHQSKSLLYVRHNVVSTLVTQNENLRNLLDWEEDNTGGDSKKMSNILKHFMYCKPDETKTFLREIFRALFGILSKEEEREEDDQMYISSLVFQALCQMIGTVVGRKTNDEEKYRQIVDEYVSDHFNCPIAHKYLMIELNKAIEKQGKALLDTTRSLTYIIDFMIKSRIQYEQIQSRSDSESFRDEIFQLMVKFQQILKTDKDILIGVQDNLLKNITFDPFVSLFEPSDERLCNMIKDFLESIPPVNEKRVGMIRAKLELLSRIVQGDLFKRDLNRDEILMKVVEETQLHFTRYVPGKGHMEQALCVKIVGDVIDMLESTKKNFPPKVVVKSFRIVFVLIKELRSYYDRLTREYELIVSENNLVSSTSQNDLNEPFVNVPKPPPTFYEKKQTVVENEKSRADVICDVIAFLRLYSSQDEFSELFVTLEQSPDSQLTTIDEILNLLSVMLSEHNPIRNSPWTQFHIYMYCVVGFQTCVKLSRQLISIKNADDVDSNLISMRFASFSDVLFNFMLNQPGIAPEKMLLYKRRKFSNACPTPNTDMRVSLLELFVSRWDSFDPSEKLNLTPHLIHKIMKVFDLRSDQQSDDDRMNELAVRLYHDMLTVEFSKCCNFDSCERETQKCLAESKIDERFKTNFIEGLRTKLMSSNEQEETQLSKSGIEFLDRISSMMKQVEEIQKAFEEHDKTKSCLQVMGQFLSKNNMDLYFKYVHILSKMHQELGNHVEAALSLMEHWNRLQWFSDDTLAYFSEEYKQEKECKRKELMTRRMIDLLENGKDWERAIEFCDQLKSYYQQNYQYWHLESLLARQGELYANIITKKRFPAFFFASFYGRTCPRDIKNASFIFKSKELENHVEFANHLKKKYPGVELLSKTPNAEEIQKLSDSEGMFMEVFAVNPISQREIDNLYVPRDRRVHPKISRYEQNNNTNHMAVARRYRESEEKAPNGYDFMDMHREIRVFVVPEKFPCMRRRQPVTQVFTIDLDPLENAIKDVEDKTLDLQDSVISHRIFKENENDVKLRPDTNELSMHLTGVIDAPVNGGMGKYIEVFFGEDYISKHPDCRPLLERFATALRNQLDVLKDGLAYRREFSTGKALALSDHLEKLYGKMRTDCQPIFSKYLGTNVQK</sequence>
<dbReference type="Pfam" id="PF14429">
    <property type="entry name" value="DOCK-C2"/>
    <property type="match status" value="1"/>
</dbReference>
<accession>A0AAW2YMD7</accession>
<dbReference type="InterPro" id="IPR027357">
    <property type="entry name" value="DOCKER_dom"/>
</dbReference>
<name>A0AAW2YMD7_9EUKA</name>
<evidence type="ECO:0000256" key="2">
    <source>
        <dbReference type="ARBA" id="ARBA00022490"/>
    </source>
</evidence>
<keyword evidence="7" id="KW-1185">Reference proteome</keyword>
<gene>
    <name evidence="6" type="ORF">AKO1_008544</name>
</gene>
<dbReference type="Proteomes" id="UP001431209">
    <property type="component" value="Unassembled WGS sequence"/>
</dbReference>
<dbReference type="GO" id="GO:0005737">
    <property type="term" value="C:cytoplasm"/>
    <property type="evidence" value="ECO:0007669"/>
    <property type="project" value="UniProtKB-SubCell"/>
</dbReference>
<dbReference type="InterPro" id="IPR036028">
    <property type="entry name" value="SH3-like_dom_sf"/>
</dbReference>
<dbReference type="GO" id="GO:0005085">
    <property type="term" value="F:guanyl-nucleotide exchange factor activity"/>
    <property type="evidence" value="ECO:0007669"/>
    <property type="project" value="InterPro"/>
</dbReference>
<dbReference type="InterPro" id="IPR043162">
    <property type="entry name" value="DOCK_C_lobe_C"/>
</dbReference>
<dbReference type="GO" id="GO:0005886">
    <property type="term" value="C:plasma membrane"/>
    <property type="evidence" value="ECO:0007669"/>
    <property type="project" value="TreeGrafter"/>
</dbReference>
<comment type="caution">
    <text evidence="6">The sequence shown here is derived from an EMBL/GenBank/DDBJ whole genome shotgun (WGS) entry which is preliminary data.</text>
</comment>
<organism evidence="6 7">
    <name type="scientific">Acrasis kona</name>
    <dbReference type="NCBI Taxonomy" id="1008807"/>
    <lineage>
        <taxon>Eukaryota</taxon>
        <taxon>Discoba</taxon>
        <taxon>Heterolobosea</taxon>
        <taxon>Tetramitia</taxon>
        <taxon>Eutetramitia</taxon>
        <taxon>Acrasidae</taxon>
        <taxon>Acrasis</taxon>
    </lineage>
</organism>
<dbReference type="CDD" id="cd11684">
    <property type="entry name" value="DHR2_DOCK"/>
    <property type="match status" value="1"/>
</dbReference>
<comment type="similarity">
    <text evidence="3">Belongs to the DOCK family.</text>
</comment>
<dbReference type="GO" id="GO:0031267">
    <property type="term" value="F:small GTPase binding"/>
    <property type="evidence" value="ECO:0007669"/>
    <property type="project" value="TreeGrafter"/>
</dbReference>
<dbReference type="Pfam" id="PF20421">
    <property type="entry name" value="DHR-2_Lobe_C"/>
    <property type="match status" value="1"/>
</dbReference>
<evidence type="ECO:0000256" key="3">
    <source>
        <dbReference type="PROSITE-ProRule" id="PRU00983"/>
    </source>
</evidence>
<dbReference type="InterPro" id="IPR043161">
    <property type="entry name" value="DOCK_C_lobe_A"/>
</dbReference>
<reference evidence="6 7" key="1">
    <citation type="submission" date="2024-03" db="EMBL/GenBank/DDBJ databases">
        <title>The Acrasis kona genome and developmental transcriptomes reveal deep origins of eukaryotic multicellular pathways.</title>
        <authorList>
            <person name="Sheikh S."/>
            <person name="Fu C.-J."/>
            <person name="Brown M.W."/>
            <person name="Baldauf S.L."/>
        </authorList>
    </citation>
    <scope>NUCLEOTIDE SEQUENCE [LARGE SCALE GENOMIC DNA]</scope>
    <source>
        <strain evidence="6 7">ATCC MYA-3509</strain>
    </source>
</reference>
<dbReference type="PROSITE" id="PS51650">
    <property type="entry name" value="C2_DOCK"/>
    <property type="match status" value="1"/>
</dbReference>
<dbReference type="InterPro" id="IPR026791">
    <property type="entry name" value="DOCK"/>
</dbReference>
<dbReference type="GO" id="GO:0007264">
    <property type="term" value="P:small GTPase-mediated signal transduction"/>
    <property type="evidence" value="ECO:0007669"/>
    <property type="project" value="InterPro"/>
</dbReference>
<evidence type="ECO:0000259" key="5">
    <source>
        <dbReference type="PROSITE" id="PS51651"/>
    </source>
</evidence>
<dbReference type="PANTHER" id="PTHR45653:SF10">
    <property type="entry name" value="MYOBLAST CITY, ISOFORM B"/>
    <property type="match status" value="1"/>
</dbReference>
<evidence type="ECO:0000256" key="1">
    <source>
        <dbReference type="ARBA" id="ARBA00004496"/>
    </source>
</evidence>
<dbReference type="Gene3D" id="1.20.58.740">
    <property type="match status" value="1"/>
</dbReference>
<proteinExistence type="inferred from homology"/>
<feature type="domain" description="DOCKER" evidence="5">
    <location>
        <begin position="1393"/>
        <end position="1816"/>
    </location>
</feature>
<feature type="domain" description="C2 DOCK-type" evidence="4">
    <location>
        <begin position="534"/>
        <end position="713"/>
    </location>
</feature>
<dbReference type="Pfam" id="PF23554">
    <property type="entry name" value="TPR_DOCK"/>
    <property type="match status" value="1"/>
</dbReference>
<dbReference type="Gene3D" id="2.60.40.150">
    <property type="entry name" value="C2 domain"/>
    <property type="match status" value="1"/>
</dbReference>
<dbReference type="PROSITE" id="PS51651">
    <property type="entry name" value="DOCKER"/>
    <property type="match status" value="1"/>
</dbReference>
<dbReference type="InterPro" id="IPR046773">
    <property type="entry name" value="DOCKER_Lobe_C"/>
</dbReference>
<dbReference type="EMBL" id="JAOPGA020000356">
    <property type="protein sequence ID" value="KAL0478264.1"/>
    <property type="molecule type" value="Genomic_DNA"/>
</dbReference>
<comment type="subcellular location">
    <subcellularLocation>
        <location evidence="1">Cytoplasm</location>
    </subcellularLocation>
</comment>
<dbReference type="InterPro" id="IPR027007">
    <property type="entry name" value="C2_DOCK-type_domain"/>
</dbReference>
<dbReference type="SUPFAM" id="SSF50044">
    <property type="entry name" value="SH3-domain"/>
    <property type="match status" value="1"/>
</dbReference>
<keyword evidence="2" id="KW-0963">Cytoplasm</keyword>
<dbReference type="InterPro" id="IPR035892">
    <property type="entry name" value="C2_domain_sf"/>
</dbReference>
<dbReference type="Gene3D" id="1.25.40.410">
    <property type="match status" value="1"/>
</dbReference>